<dbReference type="PANTHER" id="PTHR30349:SF62">
    <property type="entry name" value="TYPE 1 FIMBRIAE REGULATORY PROTEIN FIMB-RELATED"/>
    <property type="match status" value="1"/>
</dbReference>
<protein>
    <submittedName>
        <fullName evidence="8">Tyrosine-type recombinase/integrase</fullName>
    </submittedName>
</protein>
<evidence type="ECO:0000259" key="7">
    <source>
        <dbReference type="PROSITE" id="PS51898"/>
    </source>
</evidence>
<keyword evidence="4" id="KW-0805">Transcription regulation</keyword>
<organism evidence="9">
    <name type="scientific">Salmonella enterica subsp. salamae</name>
    <dbReference type="NCBI Taxonomy" id="59202"/>
    <lineage>
        <taxon>Bacteria</taxon>
        <taxon>Pseudomonadati</taxon>
        <taxon>Pseudomonadota</taxon>
        <taxon>Gammaproteobacteria</taxon>
        <taxon>Enterobacterales</taxon>
        <taxon>Enterobacteriaceae</taxon>
        <taxon>Salmonella</taxon>
    </lineage>
</organism>
<dbReference type="PROSITE" id="PS51898">
    <property type="entry name" value="TYR_RECOMBINASE"/>
    <property type="match status" value="1"/>
</dbReference>
<dbReference type="NCBIfam" id="NF007371">
    <property type="entry name" value="PRK09871.1"/>
    <property type="match status" value="1"/>
</dbReference>
<dbReference type="GO" id="GO:0006310">
    <property type="term" value="P:DNA recombination"/>
    <property type="evidence" value="ECO:0007669"/>
    <property type="project" value="UniProtKB-KW"/>
</dbReference>
<name>A0A5Y2LYY6_SALER</name>
<dbReference type="InterPro" id="IPR013762">
    <property type="entry name" value="Integrase-like_cat_sf"/>
</dbReference>
<keyword evidence="5" id="KW-0804">Transcription</keyword>
<evidence type="ECO:0000256" key="1">
    <source>
        <dbReference type="ARBA" id="ARBA00008857"/>
    </source>
</evidence>
<feature type="domain" description="Tyr recombinase" evidence="7">
    <location>
        <begin position="2"/>
        <end position="183"/>
    </location>
</feature>
<dbReference type="SUPFAM" id="SSF56349">
    <property type="entry name" value="DNA breaking-rejoining enzymes"/>
    <property type="match status" value="1"/>
</dbReference>
<dbReference type="Pfam" id="PF00589">
    <property type="entry name" value="Phage_integrase"/>
    <property type="match status" value="1"/>
</dbReference>
<dbReference type="InterPro" id="IPR011010">
    <property type="entry name" value="DNA_brk_join_enz"/>
</dbReference>
<evidence type="ECO:0000256" key="5">
    <source>
        <dbReference type="ARBA" id="ARBA00023163"/>
    </source>
</evidence>
<dbReference type="AlphaFoldDB" id="A0A5Y2LYY6"/>
<keyword evidence="3" id="KW-0229">DNA integration</keyword>
<dbReference type="InterPro" id="IPR050090">
    <property type="entry name" value="Tyrosine_recombinase_XerCD"/>
</dbReference>
<proteinExistence type="inferred from homology"/>
<comment type="similarity">
    <text evidence="1">Belongs to the 'phage' integrase family.</text>
</comment>
<evidence type="ECO:0000256" key="2">
    <source>
        <dbReference type="ARBA" id="ARBA00022558"/>
    </source>
</evidence>
<evidence type="ECO:0000256" key="3">
    <source>
        <dbReference type="ARBA" id="ARBA00022908"/>
    </source>
</evidence>
<dbReference type="GO" id="GO:0003677">
    <property type="term" value="F:DNA binding"/>
    <property type="evidence" value="ECO:0007669"/>
    <property type="project" value="InterPro"/>
</dbReference>
<keyword evidence="6" id="KW-0233">DNA recombination</keyword>
<dbReference type="Gene3D" id="1.10.443.10">
    <property type="entry name" value="Intergrase catalytic core"/>
    <property type="match status" value="1"/>
</dbReference>
<gene>
    <name evidence="9" type="ORF">DPA05_25445</name>
    <name evidence="8" type="ORF">FNI14_24380</name>
</gene>
<evidence type="ECO:0000256" key="4">
    <source>
        <dbReference type="ARBA" id="ARBA00023015"/>
    </source>
</evidence>
<dbReference type="InterPro" id="IPR002104">
    <property type="entry name" value="Integrase_catalytic"/>
</dbReference>
<evidence type="ECO:0000313" key="9">
    <source>
        <dbReference type="EMBL" id="ECE6362918.1"/>
    </source>
</evidence>
<dbReference type="EMBL" id="AAIIOQ010000059">
    <property type="protein sequence ID" value="ECE6362918.1"/>
    <property type="molecule type" value="Genomic_DNA"/>
</dbReference>
<accession>A0A5Y2LYY6</accession>
<sequence length="221" mass="25626">MQKRKFLTLQEVGLLLTTVLEGPNPERNYCLILMAFLHGFRASELLRLRLSDIDLHGHQINVPRIKNSFSTIHPLIPREIRALREWLRVRKKWAEPDNDWLFIKRSGEPISRQQLYKILTDTSKKTGLTVCAHPHMLRHACGYALADNGADTRLIQDYLGHRNIRHTVRYTASNPARFGGVWRGRNGKKGQQNDPKCKLCLNTLIMLSDYPPCFVRKYLIC</sequence>
<dbReference type="Proteomes" id="UP000839852">
    <property type="component" value="Unassembled WGS sequence"/>
</dbReference>
<evidence type="ECO:0000256" key="6">
    <source>
        <dbReference type="ARBA" id="ARBA00023172"/>
    </source>
</evidence>
<dbReference type="EMBL" id="AAIAJV010000051">
    <property type="protein sequence ID" value="ECC1609039.1"/>
    <property type="molecule type" value="Genomic_DNA"/>
</dbReference>
<dbReference type="GO" id="GO:0015074">
    <property type="term" value="P:DNA integration"/>
    <property type="evidence" value="ECO:0007669"/>
    <property type="project" value="UniProtKB-KW"/>
</dbReference>
<dbReference type="PANTHER" id="PTHR30349">
    <property type="entry name" value="PHAGE INTEGRASE-RELATED"/>
    <property type="match status" value="1"/>
</dbReference>
<comment type="caution">
    <text evidence="9">The sequence shown here is derived from an EMBL/GenBank/DDBJ whole genome shotgun (WGS) entry which is preliminary data.</text>
</comment>
<dbReference type="NCBIfam" id="NF007370">
    <property type="entry name" value="PRK09870.1"/>
    <property type="match status" value="1"/>
</dbReference>
<evidence type="ECO:0000313" key="8">
    <source>
        <dbReference type="EMBL" id="ECC1609039.1"/>
    </source>
</evidence>
<keyword evidence="2" id="KW-1029">Fimbrium biogenesis</keyword>
<reference evidence="9" key="1">
    <citation type="submission" date="2018-06" db="EMBL/GenBank/DDBJ databases">
        <authorList>
            <person name="Ashton P.M."/>
            <person name="Dallman T."/>
            <person name="Nair S."/>
            <person name="De Pinna E."/>
            <person name="Peters T."/>
            <person name="Grant K."/>
        </authorList>
    </citation>
    <scope>NUCLEOTIDE SEQUENCE [LARGE SCALE GENOMIC DNA]</scope>
    <source>
        <strain evidence="9">319688</strain>
        <strain evidence="8">646013</strain>
    </source>
</reference>